<dbReference type="RefSeq" id="YP_009739408.1">
    <property type="nucleotide sequence ID" value="NC_046501.1"/>
</dbReference>
<keyword evidence="1" id="KW-0472">Membrane</keyword>
<evidence type="ECO:0000313" key="2">
    <source>
        <dbReference type="EMBL" id="QIC20252.1"/>
    </source>
</evidence>
<dbReference type="GeneID" id="44795439"/>
<reference evidence="2" key="1">
    <citation type="journal article" date="2021" name="Front. Genet.">
        <title>Comparative Mitogenomic Analysis Reveals Dynamics of Intron Within and Between Tricholoma Species and Phylogeny of Basidiomycota.</title>
        <authorList>
            <person name="Huang W."/>
            <person name="Feng H."/>
            <person name="Tu W."/>
            <person name="Xiong C."/>
            <person name="Jin X."/>
            <person name="Li P."/>
            <person name="Wang X."/>
            <person name="Li Q."/>
        </authorList>
    </citation>
    <scope>NUCLEOTIDE SEQUENCE</scope>
</reference>
<keyword evidence="2" id="KW-0496">Mitochondrion</keyword>
<protein>
    <submittedName>
        <fullName evidence="2">Uncharacterized protein</fullName>
    </submittedName>
</protein>
<feature type="transmembrane region" description="Helical" evidence="1">
    <location>
        <begin position="18"/>
        <end position="36"/>
    </location>
</feature>
<proteinExistence type="predicted"/>
<accession>A0A6C0W673</accession>
<geneLocation type="mitochondrion" evidence="2"/>
<keyword evidence="1" id="KW-1133">Transmembrane helix</keyword>
<dbReference type="EMBL" id="MN873037">
    <property type="protein sequence ID" value="QIC20252.1"/>
    <property type="molecule type" value="Genomic_DNA"/>
</dbReference>
<feature type="transmembrane region" description="Helical" evidence="1">
    <location>
        <begin position="212"/>
        <end position="236"/>
    </location>
</feature>
<evidence type="ECO:0000256" key="1">
    <source>
        <dbReference type="SAM" id="Phobius"/>
    </source>
</evidence>
<organism evidence="2">
    <name type="scientific">Tricholoma flavovirens</name>
    <dbReference type="NCBI Taxonomy" id="80606"/>
    <lineage>
        <taxon>Eukaryota</taxon>
        <taxon>Fungi</taxon>
        <taxon>Dikarya</taxon>
        <taxon>Basidiomycota</taxon>
        <taxon>Agaricomycotina</taxon>
        <taxon>Agaricomycetes</taxon>
        <taxon>Agaricomycetidae</taxon>
        <taxon>Agaricales</taxon>
        <taxon>Tricholomatineae</taxon>
        <taxon>Tricholomataceae</taxon>
        <taxon>Tricholoma</taxon>
    </lineage>
</organism>
<feature type="transmembrane region" description="Helical" evidence="1">
    <location>
        <begin position="80"/>
        <end position="106"/>
    </location>
</feature>
<gene>
    <name evidence="2" type="primary">orf442</name>
</gene>
<name>A0A6C0W673_9AGAR</name>
<keyword evidence="1" id="KW-0812">Transmembrane</keyword>
<dbReference type="AlphaFoldDB" id="A0A6C0W673"/>
<sequence length="442" mass="52313">MHLKCYQFNLKQLIKNDIFMIFIFFNLPLLDPLFHFKKTSNWEGIIINNTIQIFKKSQIPLYISLIQICKRKIIYPIGKIIKIIILSIFNCIKTKIIVVLCIFKFLSLVNLKILSNFLYIFPCGYYIVDRFSFDSTLEPEYLNSLLQIDIDIMFIIILLFISLIILNIINLMIIFIIMIFLYNYKIYRFFLVINIILPVYNIKLLIKWCQLFFFISINIFNILNIGLSPETLLFILNGHFNKIYEFFISNISIQSFMGNEPQTILITNSDNSQPSSYPSSLIYSNSDKHISSENILDKIDTSESDITDNDISNKIENEEIVNNIDNFIFTDFNKDLNLEEKYQYLKYHFYTKGIVHNIPYLDWFINLLDKTDGSKTNIDNIIEFNLNQILKMERETQLNNLAFFRTKPFLINKFDHSPIAFPNIIPVFKCLYIYEDIIEGKK</sequence>
<feature type="transmembrane region" description="Helical" evidence="1">
    <location>
        <begin position="152"/>
        <end position="182"/>
    </location>
</feature>